<dbReference type="GO" id="GO:0016020">
    <property type="term" value="C:membrane"/>
    <property type="evidence" value="ECO:0007669"/>
    <property type="project" value="InterPro"/>
</dbReference>
<evidence type="ECO:0000313" key="4">
    <source>
        <dbReference type="Proteomes" id="UP000316659"/>
    </source>
</evidence>
<dbReference type="InterPro" id="IPR021522">
    <property type="entry name" value="MctB"/>
</dbReference>
<evidence type="ECO:0000313" key="3">
    <source>
        <dbReference type="EMBL" id="GED11106.1"/>
    </source>
</evidence>
<accession>A0A4Y4E172</accession>
<dbReference type="AlphaFoldDB" id="A0A4Y4E172"/>
<protein>
    <recommendedName>
        <fullName evidence="5">Copper transporter</fullName>
    </recommendedName>
</protein>
<feature type="region of interest" description="Disordered" evidence="2">
    <location>
        <begin position="319"/>
        <end position="369"/>
    </location>
</feature>
<dbReference type="RefSeq" id="WP_141390556.1">
    <property type="nucleotide sequence ID" value="NZ_BJNZ01000023.1"/>
</dbReference>
<dbReference type="GO" id="GO:0055070">
    <property type="term" value="P:copper ion homeostasis"/>
    <property type="evidence" value="ECO:0007669"/>
    <property type="project" value="InterPro"/>
</dbReference>
<comment type="caution">
    <text evidence="3">The sequence shown here is derived from an EMBL/GenBank/DDBJ whole genome shotgun (WGS) entry which is preliminary data.</text>
</comment>
<evidence type="ECO:0000256" key="2">
    <source>
        <dbReference type="SAM" id="MobiDB-lite"/>
    </source>
</evidence>
<evidence type="ECO:0008006" key="5">
    <source>
        <dbReference type="Google" id="ProtNLM"/>
    </source>
</evidence>
<feature type="compositionally biased region" description="Polar residues" evidence="2">
    <location>
        <begin position="359"/>
        <end position="369"/>
    </location>
</feature>
<reference evidence="3 4" key="1">
    <citation type="submission" date="2019-06" db="EMBL/GenBank/DDBJ databases">
        <title>Whole genome shotgun sequence of Cellulosimicrobium cellulans NBRC 15516.</title>
        <authorList>
            <person name="Hosoyama A."/>
            <person name="Uohara A."/>
            <person name="Ohji S."/>
            <person name="Ichikawa N."/>
        </authorList>
    </citation>
    <scope>NUCLEOTIDE SEQUENCE [LARGE SCALE GENOMIC DNA]</scope>
    <source>
        <strain evidence="3 4">NBRC 15516</strain>
    </source>
</reference>
<feature type="coiled-coil region" evidence="1">
    <location>
        <begin position="34"/>
        <end position="61"/>
    </location>
</feature>
<dbReference type="EMBL" id="BJNZ01000023">
    <property type="protein sequence ID" value="GED11106.1"/>
    <property type="molecule type" value="Genomic_DNA"/>
</dbReference>
<sequence>MIDFRYHIVSLISVFLALAVGIILGAGPLQGAIGDQLTGQVEQLRSERNELRDQLDEANVTLGDDSRYIEAAGPQLVAGSLQDRRVAVVDLDGADNERDDAIAEQLETAGASVVGHVRLTDSWTSQDEESARQTVAEGLGEKLGEVPQDATPDQRLARALALALTGAAPTSSEERSPEAIELEALLERFALVDVVSEQTLPADVVLLLGGPAPEQAAPAAEGEEAPAPDTYVVDIEVQVAVAAQEVAEAALVAGPTAVSGDVVSTIRANDDLAASLSTVSGIEAEPGRINVPLALAARIADQVGQFGFEESATAVLPPAVELPPVTRTTSSDAGAQDAAAGDTAGGTPGDTEDGTTADVEQTTAGAGEG</sequence>
<dbReference type="Pfam" id="PF11382">
    <property type="entry name" value="MctB"/>
    <property type="match status" value="1"/>
</dbReference>
<proteinExistence type="predicted"/>
<dbReference type="Proteomes" id="UP000316659">
    <property type="component" value="Unassembled WGS sequence"/>
</dbReference>
<gene>
    <name evidence="3" type="ORF">CCE02nite_31050</name>
</gene>
<organism evidence="3 4">
    <name type="scientific">Cellulosimicrobium cellulans</name>
    <name type="common">Arthrobacter luteus</name>
    <dbReference type="NCBI Taxonomy" id="1710"/>
    <lineage>
        <taxon>Bacteria</taxon>
        <taxon>Bacillati</taxon>
        <taxon>Actinomycetota</taxon>
        <taxon>Actinomycetes</taxon>
        <taxon>Micrococcales</taxon>
        <taxon>Promicromonosporaceae</taxon>
        <taxon>Cellulosimicrobium</taxon>
    </lineage>
</organism>
<evidence type="ECO:0000256" key="1">
    <source>
        <dbReference type="SAM" id="Coils"/>
    </source>
</evidence>
<feature type="compositionally biased region" description="Low complexity" evidence="2">
    <location>
        <begin position="319"/>
        <end position="342"/>
    </location>
</feature>
<name>A0A4Y4E172_CELCE</name>
<keyword evidence="1" id="KW-0175">Coiled coil</keyword>